<accession>A0A2T3AM92</accession>
<dbReference type="InParanoid" id="A0A2T3AM92"/>
<name>A0A2T3AM92_9PEZI</name>
<sequence length="158" mass="17929">MERFVVTYVLTYIHIKIPPPPIVKSALLDPPTHSALSRLVHSLLLNVTSQASRAAGFWIATIVAARPRGRRRREMWRFQRLPACSCRRGSGIVSRQKNNNQKPNWVCYPHRSAGWFGWPDSSVSDFHSALASRLVFLHGGGTMLYQSGFWVLSRDVEN</sequence>
<proteinExistence type="predicted"/>
<dbReference type="Proteomes" id="UP000241462">
    <property type="component" value="Unassembled WGS sequence"/>
</dbReference>
<evidence type="ECO:0000313" key="1">
    <source>
        <dbReference type="EMBL" id="PSS03536.1"/>
    </source>
</evidence>
<keyword evidence="2" id="KW-1185">Reference proteome</keyword>
<gene>
    <name evidence="1" type="ORF">BD289DRAFT_153430</name>
</gene>
<organism evidence="1 2">
    <name type="scientific">Coniella lustricola</name>
    <dbReference type="NCBI Taxonomy" id="2025994"/>
    <lineage>
        <taxon>Eukaryota</taxon>
        <taxon>Fungi</taxon>
        <taxon>Dikarya</taxon>
        <taxon>Ascomycota</taxon>
        <taxon>Pezizomycotina</taxon>
        <taxon>Sordariomycetes</taxon>
        <taxon>Sordariomycetidae</taxon>
        <taxon>Diaporthales</taxon>
        <taxon>Schizoparmaceae</taxon>
        <taxon>Coniella</taxon>
    </lineage>
</organism>
<protein>
    <submittedName>
        <fullName evidence="1">Uncharacterized protein</fullName>
    </submittedName>
</protein>
<dbReference type="EMBL" id="KZ678374">
    <property type="protein sequence ID" value="PSS03536.1"/>
    <property type="molecule type" value="Genomic_DNA"/>
</dbReference>
<reference evidence="1 2" key="1">
    <citation type="journal article" date="2018" name="Mycol. Prog.">
        <title>Coniella lustricola, a new species from submerged detritus.</title>
        <authorList>
            <person name="Raudabaugh D.B."/>
            <person name="Iturriaga T."/>
            <person name="Carver A."/>
            <person name="Mondo S."/>
            <person name="Pangilinan J."/>
            <person name="Lipzen A."/>
            <person name="He G."/>
            <person name="Amirebrahimi M."/>
            <person name="Grigoriev I.V."/>
            <person name="Miller A.N."/>
        </authorList>
    </citation>
    <scope>NUCLEOTIDE SEQUENCE [LARGE SCALE GENOMIC DNA]</scope>
    <source>
        <strain evidence="1 2">B22-T-1</strain>
    </source>
</reference>
<evidence type="ECO:0000313" key="2">
    <source>
        <dbReference type="Proteomes" id="UP000241462"/>
    </source>
</evidence>
<dbReference type="AlphaFoldDB" id="A0A2T3AM92"/>